<evidence type="ECO:0000313" key="2">
    <source>
        <dbReference type="EMBL" id="MEF2156333.1"/>
    </source>
</evidence>
<evidence type="ECO:0000256" key="1">
    <source>
        <dbReference type="SAM" id="SignalP"/>
    </source>
</evidence>
<evidence type="ECO:0000313" key="3">
    <source>
        <dbReference type="Proteomes" id="UP001356170"/>
    </source>
</evidence>
<feature type="signal peptide" evidence="1">
    <location>
        <begin position="1"/>
        <end position="28"/>
    </location>
</feature>
<dbReference type="Proteomes" id="UP001356170">
    <property type="component" value="Unassembled WGS sequence"/>
</dbReference>
<dbReference type="PANTHER" id="PTHR34387">
    <property type="entry name" value="SLR1258 PROTEIN"/>
    <property type="match status" value="1"/>
</dbReference>
<dbReference type="InterPro" id="IPR007497">
    <property type="entry name" value="SIMPL/DUF541"/>
</dbReference>
<name>A0ABU7V281_9GAMM</name>
<gene>
    <name evidence="2" type="ORF">V3390_08870</name>
</gene>
<keyword evidence="3" id="KW-1185">Reference proteome</keyword>
<organism evidence="2 3">
    <name type="scientific">Aquilutibacter rugosus</name>
    <dbReference type="NCBI Taxonomy" id="3115820"/>
    <lineage>
        <taxon>Bacteria</taxon>
        <taxon>Pseudomonadati</taxon>
        <taxon>Pseudomonadota</taxon>
        <taxon>Gammaproteobacteria</taxon>
        <taxon>Lysobacterales</taxon>
        <taxon>Lysobacteraceae</taxon>
        <taxon>Aquilutibacter</taxon>
    </lineage>
</organism>
<dbReference type="PANTHER" id="PTHR34387:SF1">
    <property type="entry name" value="PERIPLASMIC IMMUNOGENIC PROTEIN"/>
    <property type="match status" value="1"/>
</dbReference>
<feature type="chain" id="PRO_5046198065" evidence="1">
    <location>
        <begin position="29"/>
        <end position="248"/>
    </location>
</feature>
<dbReference type="Gene3D" id="3.30.110.170">
    <property type="entry name" value="Protein of unknown function (DUF541), domain 1"/>
    <property type="match status" value="1"/>
</dbReference>
<proteinExistence type="predicted"/>
<sequence>MNAFHKLSLAVALATGALTMSTAGSASAQTTVAPQIAADSTLLTVNATGKTSRQPDVANFSTGVVTRNADANAAMRANAELMAKVIAALKKEGVAAKDIQTSGINLNPDYTYRDNQPPVINGYNASNTVNVKVRDMSRIGKIMDVLVANGANQINGPSFAIDDETSALNEARKDALKQAQARAQLYAQTLGLNVRRIVSIDEGNSPRVFYARPTMADARAMGKAESTPIETGETAVEVALNIVFELGR</sequence>
<dbReference type="EMBL" id="JAZHBO010000002">
    <property type="protein sequence ID" value="MEF2156333.1"/>
    <property type="molecule type" value="Genomic_DNA"/>
</dbReference>
<keyword evidence="1" id="KW-0732">Signal</keyword>
<dbReference type="Pfam" id="PF04402">
    <property type="entry name" value="SIMPL"/>
    <property type="match status" value="1"/>
</dbReference>
<comment type="caution">
    <text evidence="2">The sequence shown here is derived from an EMBL/GenBank/DDBJ whole genome shotgun (WGS) entry which is preliminary data.</text>
</comment>
<reference evidence="2 3" key="1">
    <citation type="submission" date="2024-01" db="EMBL/GenBank/DDBJ databases">
        <title>Novel species of the genus Luteimonas isolated from rivers.</title>
        <authorList>
            <person name="Lu H."/>
        </authorList>
    </citation>
    <scope>NUCLEOTIDE SEQUENCE [LARGE SCALE GENOMIC DNA]</scope>
    <source>
        <strain evidence="2 3">FXH3W</strain>
    </source>
</reference>
<protein>
    <submittedName>
        <fullName evidence="2">SIMPL domain-containing protein</fullName>
    </submittedName>
</protein>
<accession>A0ABU7V281</accession>
<dbReference type="InterPro" id="IPR052022">
    <property type="entry name" value="26kDa_periplasmic_antigen"/>
</dbReference>
<dbReference type="Gene3D" id="3.30.70.2970">
    <property type="entry name" value="Protein of unknown function (DUF541), domain 2"/>
    <property type="match status" value="1"/>
</dbReference>
<dbReference type="RefSeq" id="WP_331704135.1">
    <property type="nucleotide sequence ID" value="NZ_JAZHBO010000002.1"/>
</dbReference>